<organism evidence="1 2">
    <name type="scientific">Xenorhabdus nematophila (strain ATCC 19061 / DSM 3370 / CCUG 14189 / LMG 1036 / NCIMB 9965 / AN6)</name>
    <dbReference type="NCBI Taxonomy" id="406817"/>
    <lineage>
        <taxon>Bacteria</taxon>
        <taxon>Pseudomonadati</taxon>
        <taxon>Pseudomonadota</taxon>
        <taxon>Gammaproteobacteria</taxon>
        <taxon>Enterobacterales</taxon>
        <taxon>Morganellaceae</taxon>
        <taxon>Xenorhabdus</taxon>
    </lineage>
</organism>
<sequence>MNLYAYVDNDPVNLIDPTGQALLLQVRAFSGLLETGGKAAVKGLGNPFADKTAQEIDVTIQIWEIKIARNVLTY</sequence>
<proteinExistence type="predicted"/>
<reference evidence="1 2" key="1">
    <citation type="journal article" date="2011" name="PLoS ONE">
        <title>The entomopathogenic bacterial endosymbionts xenorhabdus and photorhabdus: convergent lifestyles from divergent genomes.</title>
        <authorList>
            <person name="Chaston J.M."/>
            <person name="Suen G."/>
            <person name="Tucker S.L."/>
            <person name="Andersen A.W."/>
            <person name="Bhasin A."/>
            <person name="Bode E."/>
            <person name="Bode H.B."/>
            <person name="Brachmann A.O."/>
            <person name="Cowles C.E."/>
            <person name="Cowles K.N."/>
            <person name="Darby C."/>
            <person name="de Leon L."/>
            <person name="Drace K."/>
            <person name="Du Z."/>
            <person name="Givaudan A."/>
            <person name="Herbert Tran E.E."/>
            <person name="Jewell K.A."/>
            <person name="Knack J.J."/>
            <person name="Krasomil-Osterfeld K.C."/>
            <person name="Kukor R."/>
            <person name="Lanois A."/>
            <person name="Latreille P."/>
            <person name="Leimgruber N.K."/>
            <person name="Lipke C.M."/>
            <person name="Liu R."/>
            <person name="Lu X."/>
            <person name="Martens E.C."/>
            <person name="Marri P.R."/>
            <person name="Medigue C."/>
            <person name="Menard M.L."/>
            <person name="Miller N.M."/>
            <person name="Morales-Soto N."/>
            <person name="Norton S."/>
            <person name="Ogier J.C."/>
            <person name="Orchard S.S."/>
            <person name="Park D."/>
            <person name="Park Y."/>
            <person name="Qurollo B.A."/>
            <person name="Sugar D.R."/>
            <person name="Richards G.R."/>
            <person name="Rouy Z."/>
            <person name="Slominski B."/>
            <person name="Slominski K."/>
            <person name="Snyder H."/>
            <person name="Tjaden B.C."/>
            <person name="van der Hoeven R."/>
            <person name="Welch R.D."/>
            <person name="Wheeler C."/>
            <person name="Xiang B."/>
            <person name="Barbazuk B."/>
            <person name="Gaudriault S."/>
            <person name="Goodner B."/>
            <person name="Slater S.C."/>
            <person name="Forst S."/>
            <person name="Goldman B.S."/>
            <person name="Goodrich-Blair H."/>
        </authorList>
    </citation>
    <scope>NUCLEOTIDE SEQUENCE [LARGE SCALE GENOMIC DNA]</scope>
    <source>
        <strain evidence="2">ATCC 19061 / DSM 3370 / CCUG 14189 / LMG 1036 / NCIMB 9965 / AN6</strain>
    </source>
</reference>
<dbReference type="KEGG" id="xne:XNC1_1084"/>
<dbReference type="AlphaFoldDB" id="D3V8V7"/>
<dbReference type="EMBL" id="FN667742">
    <property type="protein sequence ID" value="CBJ89155.1"/>
    <property type="molecule type" value="Genomic_DNA"/>
</dbReference>
<evidence type="ECO:0000313" key="1">
    <source>
        <dbReference type="EMBL" id="CBJ89155.1"/>
    </source>
</evidence>
<gene>
    <name evidence="1" type="ordered locus">XNC1_1084</name>
</gene>
<keyword evidence="2" id="KW-1185">Reference proteome</keyword>
<dbReference type="HOGENOM" id="CLU_2686980_0_0_6"/>
<accession>D3V8V7</accession>
<name>D3V8V7_XENNA</name>
<dbReference type="STRING" id="406817.XNC1_1084"/>
<protein>
    <recommendedName>
        <fullName evidence="3">RHS repeat-associated core domain-containing protein</fullName>
    </recommendedName>
</protein>
<evidence type="ECO:0000313" key="2">
    <source>
        <dbReference type="Proteomes" id="UP000008075"/>
    </source>
</evidence>
<evidence type="ECO:0008006" key="3">
    <source>
        <dbReference type="Google" id="ProtNLM"/>
    </source>
</evidence>
<dbReference type="Proteomes" id="UP000008075">
    <property type="component" value="Chromosome"/>
</dbReference>